<evidence type="ECO:0000256" key="1">
    <source>
        <dbReference type="ARBA" id="ARBA00022574"/>
    </source>
</evidence>
<gene>
    <name evidence="6" type="ORF">GSI_14271</name>
</gene>
<dbReference type="SMART" id="SM00320">
    <property type="entry name" value="WD40"/>
    <property type="match status" value="7"/>
</dbReference>
<dbReference type="OrthoDB" id="19711at2759"/>
<dbReference type="InterPro" id="IPR001810">
    <property type="entry name" value="F-box_dom"/>
</dbReference>
<dbReference type="Pfam" id="PF12937">
    <property type="entry name" value="F-box-like"/>
    <property type="match status" value="1"/>
</dbReference>
<proteinExistence type="predicted"/>
<evidence type="ECO:0000256" key="2">
    <source>
        <dbReference type="ARBA" id="ARBA00022737"/>
    </source>
</evidence>
<dbReference type="PANTHER" id="PTHR22847">
    <property type="entry name" value="WD40 REPEAT PROTEIN"/>
    <property type="match status" value="1"/>
</dbReference>
<reference evidence="6 7" key="1">
    <citation type="journal article" date="2015" name="Sci. Rep.">
        <title>Chromosome-level genome map provides insights into diverse defense mechanisms in the medicinal fungus Ganoderma sinense.</title>
        <authorList>
            <person name="Zhu Y."/>
            <person name="Xu J."/>
            <person name="Sun C."/>
            <person name="Zhou S."/>
            <person name="Xu H."/>
            <person name="Nelson D.R."/>
            <person name="Qian J."/>
            <person name="Song J."/>
            <person name="Luo H."/>
            <person name="Xiang L."/>
            <person name="Li Y."/>
            <person name="Xu Z."/>
            <person name="Ji A."/>
            <person name="Wang L."/>
            <person name="Lu S."/>
            <person name="Hayward A."/>
            <person name="Sun W."/>
            <person name="Li X."/>
            <person name="Schwartz D.C."/>
            <person name="Wang Y."/>
            <person name="Chen S."/>
        </authorList>
    </citation>
    <scope>NUCLEOTIDE SEQUENCE [LARGE SCALE GENOMIC DNA]</scope>
    <source>
        <strain evidence="6 7">ZZ0214-1</strain>
    </source>
</reference>
<dbReference type="PROSITE" id="PS50181">
    <property type="entry name" value="FBOX"/>
    <property type="match status" value="1"/>
</dbReference>
<sequence length="624" mass="68462">MLSDDDCAEDLDEGSKRMYAPYAGSTMVYAGSTMVGGGGGMTARTVREREELAFRILASLPRSSLAVLQHRIEPLLKFDIVGLLPTEVALHVFSYLPYQSLLTCAIVCRRWRVLADDQSLWKGLCLERKWEWRSPPEAHRDESGSFPGEAGAHSDSDLDDEGMGDEEDEDLMHVDDSGFASMDMDEDTVRLPIPSSSATPATHLSLTIPLHTLATSTAGPSTSAGKPRSPSTRHSAPSVLQTPTERRKAGLPCLAPRNAKPNYKLLHQTHVRLRNRFITAQYTLSNLQTRGAPNGHTNTIYCLQLYTYPATGVQVLFTGSKDRTIREWDLQTGAVLRVLEGAHESSVLSICVCRGLLASASSDRRVVVWDLARSQPIRVIRDHEDSVLCVRFDDKRLVSCSKDRTVRTYLFPNLGRQHVLSAHRAAVNAVSISHKHIISVSGDRSLRLWDADTGACLRTIENHHRRGIASIDYKHPFVLSGSSDKHIRLLDISTLQGWSTNPAATDKPSVTAGGLGRTVSVVCEACGNSTAAGEPVQPPRRRAHEDLVRSVALNSDLVVSGSYDFTVKVWDRTTGALVADLAGGHTGRIFCIGFDCTKIVSCGEDQRICIWDFSHGIDTSFLKL</sequence>
<dbReference type="InterPro" id="IPR015943">
    <property type="entry name" value="WD40/YVTN_repeat-like_dom_sf"/>
</dbReference>
<keyword evidence="7" id="KW-1185">Reference proteome</keyword>
<feature type="region of interest" description="Disordered" evidence="4">
    <location>
        <begin position="136"/>
        <end position="169"/>
    </location>
</feature>
<dbReference type="EMBL" id="AYKW01000067">
    <property type="protein sequence ID" value="PIL24515.1"/>
    <property type="molecule type" value="Genomic_DNA"/>
</dbReference>
<dbReference type="AlphaFoldDB" id="A0A2G8RSM0"/>
<dbReference type="PROSITE" id="PS50294">
    <property type="entry name" value="WD_REPEATS_REGION"/>
    <property type="match status" value="2"/>
</dbReference>
<dbReference type="InterPro" id="IPR036322">
    <property type="entry name" value="WD40_repeat_dom_sf"/>
</dbReference>
<feature type="domain" description="F-box" evidence="5">
    <location>
        <begin position="78"/>
        <end position="124"/>
    </location>
</feature>
<dbReference type="GO" id="GO:1990234">
    <property type="term" value="C:transferase complex"/>
    <property type="evidence" value="ECO:0007669"/>
    <property type="project" value="UniProtKB-ARBA"/>
</dbReference>
<dbReference type="CDD" id="cd00200">
    <property type="entry name" value="WD40"/>
    <property type="match status" value="1"/>
</dbReference>
<dbReference type="PRINTS" id="PR00320">
    <property type="entry name" value="GPROTEINBRPT"/>
</dbReference>
<evidence type="ECO:0000259" key="5">
    <source>
        <dbReference type="PROSITE" id="PS50181"/>
    </source>
</evidence>
<dbReference type="InterPro" id="IPR036047">
    <property type="entry name" value="F-box-like_dom_sf"/>
</dbReference>
<evidence type="ECO:0000256" key="4">
    <source>
        <dbReference type="SAM" id="MobiDB-lite"/>
    </source>
</evidence>
<evidence type="ECO:0000313" key="7">
    <source>
        <dbReference type="Proteomes" id="UP000230002"/>
    </source>
</evidence>
<feature type="repeat" description="WD" evidence="3">
    <location>
        <begin position="340"/>
        <end position="379"/>
    </location>
</feature>
<keyword evidence="2" id="KW-0677">Repeat</keyword>
<dbReference type="Pfam" id="PF00400">
    <property type="entry name" value="WD40"/>
    <property type="match status" value="7"/>
</dbReference>
<dbReference type="SUPFAM" id="SSF81383">
    <property type="entry name" value="F-box domain"/>
    <property type="match status" value="1"/>
</dbReference>
<feature type="compositionally biased region" description="Polar residues" evidence="4">
    <location>
        <begin position="214"/>
        <end position="243"/>
    </location>
</feature>
<dbReference type="InterPro" id="IPR020472">
    <property type="entry name" value="WD40_PAC1"/>
</dbReference>
<dbReference type="PROSITE" id="PS00678">
    <property type="entry name" value="WD_REPEATS_1"/>
    <property type="match status" value="3"/>
</dbReference>
<dbReference type="SUPFAM" id="SSF50978">
    <property type="entry name" value="WD40 repeat-like"/>
    <property type="match status" value="1"/>
</dbReference>
<dbReference type="SMART" id="SM00256">
    <property type="entry name" value="FBOX"/>
    <property type="match status" value="1"/>
</dbReference>
<dbReference type="Gene3D" id="2.130.10.10">
    <property type="entry name" value="YVTN repeat-like/Quinoprotein amine dehydrogenase"/>
    <property type="match status" value="2"/>
</dbReference>
<feature type="repeat" description="WD" evidence="3">
    <location>
        <begin position="293"/>
        <end position="338"/>
    </location>
</feature>
<dbReference type="InterPro" id="IPR019775">
    <property type="entry name" value="WD40_repeat_CS"/>
</dbReference>
<dbReference type="Gene3D" id="1.20.1280.50">
    <property type="match status" value="1"/>
</dbReference>
<feature type="repeat" description="WD" evidence="3">
    <location>
        <begin position="420"/>
        <end position="459"/>
    </location>
</feature>
<organism evidence="6 7">
    <name type="scientific">Ganoderma sinense ZZ0214-1</name>
    <dbReference type="NCBI Taxonomy" id="1077348"/>
    <lineage>
        <taxon>Eukaryota</taxon>
        <taxon>Fungi</taxon>
        <taxon>Dikarya</taxon>
        <taxon>Basidiomycota</taxon>
        <taxon>Agaricomycotina</taxon>
        <taxon>Agaricomycetes</taxon>
        <taxon>Polyporales</taxon>
        <taxon>Polyporaceae</taxon>
        <taxon>Ganoderma</taxon>
    </lineage>
</organism>
<feature type="region of interest" description="Disordered" evidence="4">
    <location>
        <begin position="214"/>
        <end position="254"/>
    </location>
</feature>
<evidence type="ECO:0000313" key="6">
    <source>
        <dbReference type="EMBL" id="PIL24515.1"/>
    </source>
</evidence>
<keyword evidence="1 3" id="KW-0853">WD repeat</keyword>
<protein>
    <submittedName>
        <fullName evidence="6">Transporter</fullName>
    </submittedName>
</protein>
<dbReference type="PANTHER" id="PTHR22847:SF745">
    <property type="entry name" value="F-BOX_WD REPEAT-CONTAINING PROTEIN 7"/>
    <property type="match status" value="1"/>
</dbReference>
<dbReference type="PROSITE" id="PS50082">
    <property type="entry name" value="WD_REPEATS_2"/>
    <property type="match status" value="4"/>
</dbReference>
<evidence type="ECO:0000256" key="3">
    <source>
        <dbReference type="PROSITE-ProRule" id="PRU00221"/>
    </source>
</evidence>
<feature type="repeat" description="WD" evidence="3">
    <location>
        <begin position="541"/>
        <end position="580"/>
    </location>
</feature>
<dbReference type="Proteomes" id="UP000230002">
    <property type="component" value="Unassembled WGS sequence"/>
</dbReference>
<dbReference type="InterPro" id="IPR001680">
    <property type="entry name" value="WD40_rpt"/>
</dbReference>
<dbReference type="STRING" id="1077348.A0A2G8RSM0"/>
<accession>A0A2G8RSM0</accession>
<comment type="caution">
    <text evidence="6">The sequence shown here is derived from an EMBL/GenBank/DDBJ whole genome shotgun (WGS) entry which is preliminary data.</text>
</comment>
<name>A0A2G8RSM0_9APHY</name>
<feature type="compositionally biased region" description="Acidic residues" evidence="4">
    <location>
        <begin position="157"/>
        <end position="169"/>
    </location>
</feature>